<dbReference type="VEuPathDB" id="VectorBase:GBRI029519"/>
<dbReference type="AlphaFoldDB" id="A0A1A9WRJ2"/>
<proteinExistence type="predicted"/>
<reference evidence="1" key="2">
    <citation type="submission" date="2020-05" db="UniProtKB">
        <authorList>
            <consortium name="EnsemblMetazoa"/>
        </authorList>
    </citation>
    <scope>IDENTIFICATION</scope>
    <source>
        <strain evidence="1">IAEA</strain>
    </source>
</reference>
<protein>
    <submittedName>
        <fullName evidence="1">Uncharacterized protein</fullName>
    </submittedName>
</protein>
<dbReference type="EnsemblMetazoa" id="GBRI029519-RA">
    <property type="protein sequence ID" value="GBRI029519-PA"/>
    <property type="gene ID" value="GBRI029519"/>
</dbReference>
<accession>A0A1A9WRJ2</accession>
<evidence type="ECO:0000313" key="1">
    <source>
        <dbReference type="EnsemblMetazoa" id="GBRI029519-PA"/>
    </source>
</evidence>
<keyword evidence="2" id="KW-1185">Reference proteome</keyword>
<evidence type="ECO:0000313" key="2">
    <source>
        <dbReference type="Proteomes" id="UP000091820"/>
    </source>
</evidence>
<sequence length="73" mass="8561">MSELPVPNNRLPSSQVFARRRERVTKSSKVLSSFVLLLEKYEKFYKKNRKGRPKNQLQLVCVSLFYINIGKDS</sequence>
<organism evidence="1 2">
    <name type="scientific">Glossina brevipalpis</name>
    <dbReference type="NCBI Taxonomy" id="37001"/>
    <lineage>
        <taxon>Eukaryota</taxon>
        <taxon>Metazoa</taxon>
        <taxon>Ecdysozoa</taxon>
        <taxon>Arthropoda</taxon>
        <taxon>Hexapoda</taxon>
        <taxon>Insecta</taxon>
        <taxon>Pterygota</taxon>
        <taxon>Neoptera</taxon>
        <taxon>Endopterygota</taxon>
        <taxon>Diptera</taxon>
        <taxon>Brachycera</taxon>
        <taxon>Muscomorpha</taxon>
        <taxon>Hippoboscoidea</taxon>
        <taxon>Glossinidae</taxon>
        <taxon>Glossina</taxon>
    </lineage>
</organism>
<dbReference type="Proteomes" id="UP000091820">
    <property type="component" value="Unassembled WGS sequence"/>
</dbReference>
<reference evidence="2" key="1">
    <citation type="submission" date="2014-03" db="EMBL/GenBank/DDBJ databases">
        <authorList>
            <person name="Aksoy S."/>
            <person name="Warren W."/>
            <person name="Wilson R.K."/>
        </authorList>
    </citation>
    <scope>NUCLEOTIDE SEQUENCE [LARGE SCALE GENOMIC DNA]</scope>
    <source>
        <strain evidence="2">IAEA</strain>
    </source>
</reference>
<name>A0A1A9WRJ2_9MUSC</name>